<evidence type="ECO:0000313" key="2">
    <source>
        <dbReference type="EMBL" id="CAI9155205.1"/>
    </source>
</evidence>
<dbReference type="EMBL" id="OX459948">
    <property type="protein sequence ID" value="CAI9155205.1"/>
    <property type="molecule type" value="Genomic_DNA"/>
</dbReference>
<accession>A0ABN8Y0S3</accession>
<sequence length="68" mass="7622">MGPPQRTQRRREDAAVRARVTAESGALPVRRPRQWRRRGRSHTEETLRAAQAGRSRSGRGGMTGARVT</sequence>
<feature type="region of interest" description="Disordered" evidence="1">
    <location>
        <begin position="1"/>
        <end position="68"/>
    </location>
</feature>
<evidence type="ECO:0000256" key="1">
    <source>
        <dbReference type="SAM" id="MobiDB-lite"/>
    </source>
</evidence>
<name>A0ABN8Y0S3_RANTA</name>
<gene>
    <name evidence="2" type="ORF">MRATA1EN1_LOCUS4167</name>
</gene>
<feature type="compositionally biased region" description="Gly residues" evidence="1">
    <location>
        <begin position="58"/>
        <end position="68"/>
    </location>
</feature>
<protein>
    <submittedName>
        <fullName evidence="2">Uncharacterized protein</fullName>
    </submittedName>
</protein>
<proteinExistence type="predicted"/>
<keyword evidence="3" id="KW-1185">Reference proteome</keyword>
<organism evidence="2 3">
    <name type="scientific">Rangifer tarandus platyrhynchus</name>
    <name type="common">Svalbard reindeer</name>
    <dbReference type="NCBI Taxonomy" id="3082113"/>
    <lineage>
        <taxon>Eukaryota</taxon>
        <taxon>Metazoa</taxon>
        <taxon>Chordata</taxon>
        <taxon>Craniata</taxon>
        <taxon>Vertebrata</taxon>
        <taxon>Euteleostomi</taxon>
        <taxon>Mammalia</taxon>
        <taxon>Eutheria</taxon>
        <taxon>Laurasiatheria</taxon>
        <taxon>Artiodactyla</taxon>
        <taxon>Ruminantia</taxon>
        <taxon>Pecora</taxon>
        <taxon>Cervidae</taxon>
        <taxon>Odocoileinae</taxon>
        <taxon>Rangifer</taxon>
    </lineage>
</organism>
<reference evidence="2" key="1">
    <citation type="submission" date="2023-04" db="EMBL/GenBank/DDBJ databases">
        <authorList>
            <consortium name="ELIXIR-Norway"/>
        </authorList>
    </citation>
    <scope>NUCLEOTIDE SEQUENCE [LARGE SCALE GENOMIC DNA]</scope>
</reference>
<evidence type="ECO:0000313" key="3">
    <source>
        <dbReference type="Proteomes" id="UP001176941"/>
    </source>
</evidence>
<dbReference type="Proteomes" id="UP001176941">
    <property type="component" value="Chromosome 12"/>
</dbReference>
<feature type="compositionally biased region" description="Basic residues" evidence="1">
    <location>
        <begin position="30"/>
        <end position="40"/>
    </location>
</feature>